<name>A0A1I0C7H1_9FIRM</name>
<reference evidence="10" key="1">
    <citation type="submission" date="2016-10" db="EMBL/GenBank/DDBJ databases">
        <authorList>
            <person name="Varghese N."/>
            <person name="Submissions S."/>
        </authorList>
    </citation>
    <scope>NUCLEOTIDE SEQUENCE [LARGE SCALE GENOMIC DNA]</scope>
    <source>
        <strain evidence="10">DSM 1551</strain>
    </source>
</reference>
<comment type="function">
    <text evidence="4">Formation of pseudouridine at positions 38, 39 and 40 in the anticodon stem and loop of transfer RNAs.</text>
</comment>
<dbReference type="OrthoDB" id="9811823at2"/>
<keyword evidence="10" id="KW-1185">Reference proteome</keyword>
<comment type="caution">
    <text evidence="4">Lacks conserved residue(s) required for the propagation of feature annotation.</text>
</comment>
<evidence type="ECO:0000313" key="9">
    <source>
        <dbReference type="EMBL" id="SET15503.1"/>
    </source>
</evidence>
<dbReference type="InterPro" id="IPR020097">
    <property type="entry name" value="PsdUridine_synth_TruA_a/b_dom"/>
</dbReference>
<accession>A0A1I0C7H1</accession>
<dbReference type="Gene3D" id="3.30.70.660">
    <property type="entry name" value="Pseudouridine synthase I, catalytic domain, C-terminal subdomain"/>
    <property type="match status" value="1"/>
</dbReference>
<evidence type="ECO:0000256" key="5">
    <source>
        <dbReference type="PIRSR" id="PIRSR001430-1"/>
    </source>
</evidence>
<dbReference type="GeneID" id="78287431"/>
<dbReference type="InterPro" id="IPR020103">
    <property type="entry name" value="PsdUridine_synth_cat_dom_sf"/>
</dbReference>
<dbReference type="CDD" id="cd02570">
    <property type="entry name" value="PseudoU_synth_EcTruA"/>
    <property type="match status" value="1"/>
</dbReference>
<evidence type="ECO:0000256" key="3">
    <source>
        <dbReference type="ARBA" id="ARBA00023235"/>
    </source>
</evidence>
<dbReference type="InterPro" id="IPR001406">
    <property type="entry name" value="PsdUridine_synth_TruA"/>
</dbReference>
<dbReference type="AlphaFoldDB" id="A0A1I0C7H1"/>
<dbReference type="HAMAP" id="MF_00171">
    <property type="entry name" value="TruA"/>
    <property type="match status" value="1"/>
</dbReference>
<evidence type="ECO:0000259" key="8">
    <source>
        <dbReference type="Pfam" id="PF01416"/>
    </source>
</evidence>
<keyword evidence="2 4" id="KW-0819">tRNA processing</keyword>
<comment type="catalytic activity">
    <reaction evidence="4 7">
        <text>uridine(38/39/40) in tRNA = pseudouridine(38/39/40) in tRNA</text>
        <dbReference type="Rhea" id="RHEA:22376"/>
        <dbReference type="Rhea" id="RHEA-COMP:10085"/>
        <dbReference type="Rhea" id="RHEA-COMP:10087"/>
        <dbReference type="ChEBI" id="CHEBI:65314"/>
        <dbReference type="ChEBI" id="CHEBI:65315"/>
        <dbReference type="EC" id="5.4.99.12"/>
    </reaction>
</comment>
<dbReference type="PANTHER" id="PTHR11142:SF0">
    <property type="entry name" value="TRNA PSEUDOURIDINE SYNTHASE-LIKE 1"/>
    <property type="match status" value="1"/>
</dbReference>
<comment type="similarity">
    <text evidence="1 4 7">Belongs to the tRNA pseudouridine synthase TruA family.</text>
</comment>
<evidence type="ECO:0000256" key="4">
    <source>
        <dbReference type="HAMAP-Rule" id="MF_00171"/>
    </source>
</evidence>
<dbReference type="GO" id="GO:0003723">
    <property type="term" value="F:RNA binding"/>
    <property type="evidence" value="ECO:0007669"/>
    <property type="project" value="InterPro"/>
</dbReference>
<dbReference type="Pfam" id="PF01416">
    <property type="entry name" value="PseudoU_synth_1"/>
    <property type="match status" value="2"/>
</dbReference>
<dbReference type="GO" id="GO:0160147">
    <property type="term" value="F:tRNA pseudouridine(38-40) synthase activity"/>
    <property type="evidence" value="ECO:0007669"/>
    <property type="project" value="UniProtKB-EC"/>
</dbReference>
<comment type="subunit">
    <text evidence="4">Homodimer.</text>
</comment>
<feature type="domain" description="Pseudouridine synthase I TruA alpha/beta" evidence="8">
    <location>
        <begin position="7"/>
        <end position="103"/>
    </location>
</feature>
<dbReference type="RefSeq" id="WP_092351965.1">
    <property type="nucleotide sequence ID" value="NZ_CANSQN010000020.1"/>
</dbReference>
<organism evidence="9 10">
    <name type="scientific">Thomasclavelia cocleata</name>
    <dbReference type="NCBI Taxonomy" id="69824"/>
    <lineage>
        <taxon>Bacteria</taxon>
        <taxon>Bacillati</taxon>
        <taxon>Bacillota</taxon>
        <taxon>Erysipelotrichia</taxon>
        <taxon>Erysipelotrichales</taxon>
        <taxon>Coprobacillaceae</taxon>
        <taxon>Thomasclavelia</taxon>
    </lineage>
</organism>
<evidence type="ECO:0000313" key="10">
    <source>
        <dbReference type="Proteomes" id="UP000198558"/>
    </source>
</evidence>
<dbReference type="PIRSF" id="PIRSF001430">
    <property type="entry name" value="tRNA_psdUrid_synth"/>
    <property type="match status" value="1"/>
</dbReference>
<feature type="domain" description="Pseudouridine synthase I TruA alpha/beta" evidence="8">
    <location>
        <begin position="142"/>
        <end position="243"/>
    </location>
</feature>
<dbReference type="PANTHER" id="PTHR11142">
    <property type="entry name" value="PSEUDOURIDYLATE SYNTHASE"/>
    <property type="match status" value="1"/>
</dbReference>
<evidence type="ECO:0000256" key="6">
    <source>
        <dbReference type="PIRSR" id="PIRSR001430-2"/>
    </source>
</evidence>
<dbReference type="FunFam" id="3.30.70.580:FF:000001">
    <property type="entry name" value="tRNA pseudouridine synthase A"/>
    <property type="match status" value="1"/>
</dbReference>
<evidence type="ECO:0000256" key="1">
    <source>
        <dbReference type="ARBA" id="ARBA00009375"/>
    </source>
</evidence>
<feature type="binding site" evidence="4 6">
    <location>
        <position position="110"/>
    </location>
    <ligand>
        <name>substrate</name>
    </ligand>
</feature>
<dbReference type="SUPFAM" id="SSF55120">
    <property type="entry name" value="Pseudouridine synthase"/>
    <property type="match status" value="1"/>
</dbReference>
<dbReference type="EC" id="5.4.99.12" evidence="4"/>
<sequence length="245" mass="28609">MTRVKCIVNYDGSKFHGFQIQNKLRTVQGEIQKALKNICKEEIIIHGSGRTDAKVHGVKQVFHFDTTREMPESQWKRAINHFLPNDIYILDTKFVSNDFHSRYSAIKKEYHYLLSTNEYSPFQTNYIFQYGRSLDINLMKEAAKIFIGVHDFASFCSYDQYGNTIRELYELSISNDNGIIKFVLVGNGFRRYMVRHIVGGLIQVGAKRITKERLQELLDSNGQKKCLFKAKPQGLYLYEVFYDEN</sequence>
<protein>
    <recommendedName>
        <fullName evidence="4">tRNA pseudouridine synthase A</fullName>
        <ecNumber evidence="4">5.4.99.12</ecNumber>
    </recommendedName>
    <alternativeName>
        <fullName evidence="4">tRNA pseudouridine(38-40) synthase</fullName>
    </alternativeName>
    <alternativeName>
        <fullName evidence="4">tRNA pseudouridylate synthase I</fullName>
    </alternativeName>
    <alternativeName>
        <fullName evidence="4">tRNA-uridine isomerase I</fullName>
    </alternativeName>
</protein>
<dbReference type="NCBIfam" id="TIGR00071">
    <property type="entry name" value="hisT_truA"/>
    <property type="match status" value="1"/>
</dbReference>
<proteinExistence type="inferred from homology"/>
<evidence type="ECO:0000256" key="2">
    <source>
        <dbReference type="ARBA" id="ARBA00022694"/>
    </source>
</evidence>
<evidence type="ECO:0000256" key="7">
    <source>
        <dbReference type="RuleBase" id="RU003792"/>
    </source>
</evidence>
<dbReference type="Proteomes" id="UP000198558">
    <property type="component" value="Unassembled WGS sequence"/>
</dbReference>
<keyword evidence="3 4" id="KW-0413">Isomerase</keyword>
<dbReference type="GO" id="GO:0031119">
    <property type="term" value="P:tRNA pseudouridine synthesis"/>
    <property type="evidence" value="ECO:0007669"/>
    <property type="project" value="UniProtKB-UniRule"/>
</dbReference>
<dbReference type="EMBL" id="FOIN01000002">
    <property type="protein sequence ID" value="SET15503.1"/>
    <property type="molecule type" value="Genomic_DNA"/>
</dbReference>
<dbReference type="InterPro" id="IPR020094">
    <property type="entry name" value="TruA/RsuA/RluB/E/F_N"/>
</dbReference>
<dbReference type="InterPro" id="IPR020095">
    <property type="entry name" value="PsdUridine_synth_TruA_C"/>
</dbReference>
<dbReference type="Gene3D" id="3.30.70.580">
    <property type="entry name" value="Pseudouridine synthase I, catalytic domain, N-terminal subdomain"/>
    <property type="match status" value="1"/>
</dbReference>
<gene>
    <name evidence="4" type="primary">truA</name>
    <name evidence="9" type="ORF">SAMN04489758_102125</name>
</gene>
<feature type="active site" description="Nucleophile" evidence="4 5">
    <location>
        <position position="52"/>
    </location>
</feature>